<dbReference type="EMBL" id="JBHTLM010000001">
    <property type="protein sequence ID" value="MFD1175100.1"/>
    <property type="molecule type" value="Genomic_DNA"/>
</dbReference>
<comment type="caution">
    <text evidence="3">The sequence shown here is derived from an EMBL/GenBank/DDBJ whole genome shotgun (WGS) entry which is preliminary data.</text>
</comment>
<dbReference type="InterPro" id="IPR002347">
    <property type="entry name" value="SDR_fam"/>
</dbReference>
<evidence type="ECO:0000313" key="4">
    <source>
        <dbReference type="Proteomes" id="UP001597262"/>
    </source>
</evidence>
<reference evidence="4" key="1">
    <citation type="journal article" date="2019" name="Int. J. Syst. Evol. Microbiol.">
        <title>The Global Catalogue of Microorganisms (GCM) 10K type strain sequencing project: providing services to taxonomists for standard genome sequencing and annotation.</title>
        <authorList>
            <consortium name="The Broad Institute Genomics Platform"/>
            <consortium name="The Broad Institute Genome Sequencing Center for Infectious Disease"/>
            <person name="Wu L."/>
            <person name="Ma J."/>
        </authorList>
    </citation>
    <scope>NUCLEOTIDE SEQUENCE [LARGE SCALE GENOMIC DNA]</scope>
    <source>
        <strain evidence="4">CCUG 59189</strain>
    </source>
</reference>
<evidence type="ECO:0000256" key="1">
    <source>
        <dbReference type="ARBA" id="ARBA00023002"/>
    </source>
</evidence>
<dbReference type="SUPFAM" id="SSF51735">
    <property type="entry name" value="NAD(P)-binding Rossmann-fold domains"/>
    <property type="match status" value="1"/>
</dbReference>
<accession>A0ABW3RTR0</accession>
<gene>
    <name evidence="3" type="ORF">ACFQ3W_02090</name>
</gene>
<dbReference type="PANTHER" id="PTHR43157:SF31">
    <property type="entry name" value="PHOSPHATIDYLINOSITOL-GLYCAN BIOSYNTHESIS CLASS F PROTEIN"/>
    <property type="match status" value="1"/>
</dbReference>
<dbReference type="PANTHER" id="PTHR43157">
    <property type="entry name" value="PHOSPHATIDYLINOSITOL-GLYCAN BIOSYNTHESIS CLASS F PROTEIN-RELATED"/>
    <property type="match status" value="1"/>
</dbReference>
<dbReference type="GO" id="GO:0016491">
    <property type="term" value="F:oxidoreductase activity"/>
    <property type="evidence" value="ECO:0007669"/>
    <property type="project" value="UniProtKB-KW"/>
</dbReference>
<dbReference type="PRINTS" id="PR00081">
    <property type="entry name" value="GDHRDH"/>
</dbReference>
<dbReference type="PRINTS" id="PR00080">
    <property type="entry name" value="SDRFAMILY"/>
</dbReference>
<comment type="similarity">
    <text evidence="2">Belongs to the short-chain dehydrogenases/reductases (SDR) family.</text>
</comment>
<dbReference type="Pfam" id="PF00106">
    <property type="entry name" value="adh_short"/>
    <property type="match status" value="1"/>
</dbReference>
<dbReference type="CDD" id="cd05327">
    <property type="entry name" value="retinol-DH_like_SDR_c_like"/>
    <property type="match status" value="1"/>
</dbReference>
<sequence>MKDKTVIITGANSGMGLASSAELARQGAYVIMACRNKERGQQALEQAKQISGSNRLELAICDLQSLDSVREFAAWFKERYPVLDVLLNNAGIMSLKRQITPHGFEAHMGINHLGHFLLTSLLMEPLKAAEQGRIVNVSSGAYKIGKIHYEDITLERGYNAAKAYAQSKLANILFTKELARRLASTQVTANCLHPGAVATSIGVDRATGFGKSVMAMLRPFFLTPEQGAATAIYLATSEEVAEQSGQYFYKKKPQRLSARADDPEQARKLWVWSEQQVGYKVPL</sequence>
<protein>
    <submittedName>
        <fullName evidence="3">SDR family oxidoreductase</fullName>
        <ecNumber evidence="3">1.-.-.-</ecNumber>
    </submittedName>
</protein>
<dbReference type="RefSeq" id="WP_379316106.1">
    <property type="nucleotide sequence ID" value="NZ_JBHTLM010000001.1"/>
</dbReference>
<dbReference type="Proteomes" id="UP001597262">
    <property type="component" value="Unassembled WGS sequence"/>
</dbReference>
<evidence type="ECO:0000313" key="3">
    <source>
        <dbReference type="EMBL" id="MFD1175100.1"/>
    </source>
</evidence>
<organism evidence="3 4">
    <name type="scientific">Paenibacillus puldeungensis</name>
    <dbReference type="NCBI Taxonomy" id="696536"/>
    <lineage>
        <taxon>Bacteria</taxon>
        <taxon>Bacillati</taxon>
        <taxon>Bacillota</taxon>
        <taxon>Bacilli</taxon>
        <taxon>Bacillales</taxon>
        <taxon>Paenibacillaceae</taxon>
        <taxon>Paenibacillus</taxon>
    </lineage>
</organism>
<keyword evidence="4" id="KW-1185">Reference proteome</keyword>
<dbReference type="Gene3D" id="3.40.50.720">
    <property type="entry name" value="NAD(P)-binding Rossmann-like Domain"/>
    <property type="match status" value="1"/>
</dbReference>
<dbReference type="InterPro" id="IPR036291">
    <property type="entry name" value="NAD(P)-bd_dom_sf"/>
</dbReference>
<proteinExistence type="inferred from homology"/>
<evidence type="ECO:0000256" key="2">
    <source>
        <dbReference type="RuleBase" id="RU000363"/>
    </source>
</evidence>
<dbReference type="EC" id="1.-.-.-" evidence="3"/>
<name>A0ABW3RTR0_9BACL</name>
<keyword evidence="1 3" id="KW-0560">Oxidoreductase</keyword>